<dbReference type="InterPro" id="IPR045719">
    <property type="entry name" value="DUF6073"/>
</dbReference>
<evidence type="ECO:0000313" key="1">
    <source>
        <dbReference type="EMBL" id="QEV57829.1"/>
    </source>
</evidence>
<organism evidence="1 2">
    <name type="scientific">Streptomyces spectabilis</name>
    <dbReference type="NCBI Taxonomy" id="68270"/>
    <lineage>
        <taxon>Bacteria</taxon>
        <taxon>Bacillati</taxon>
        <taxon>Actinomycetota</taxon>
        <taxon>Actinomycetes</taxon>
        <taxon>Kitasatosporales</taxon>
        <taxon>Streptomycetaceae</taxon>
        <taxon>Streptomyces</taxon>
    </lineage>
</organism>
<dbReference type="EMBL" id="CP023690">
    <property type="protein sequence ID" value="QEV57829.1"/>
    <property type="molecule type" value="Genomic_DNA"/>
</dbReference>
<dbReference type="Pfam" id="PF19550">
    <property type="entry name" value="DUF6073"/>
    <property type="match status" value="1"/>
</dbReference>
<protein>
    <submittedName>
        <fullName evidence="1">Uncharacterized protein</fullName>
    </submittedName>
</protein>
<dbReference type="KEGG" id="sspb:CP982_03120"/>
<gene>
    <name evidence="1" type="ORF">CP982_03120</name>
</gene>
<dbReference type="AlphaFoldDB" id="A0A5P2X3G8"/>
<name>A0A5P2X3G8_STRST</name>
<dbReference type="Proteomes" id="UP000326505">
    <property type="component" value="Chromosome"/>
</dbReference>
<reference evidence="1 2" key="1">
    <citation type="submission" date="2017-09" db="EMBL/GenBank/DDBJ databases">
        <authorList>
            <person name="Lee N."/>
            <person name="Cho B.-K."/>
        </authorList>
    </citation>
    <scope>NUCLEOTIDE SEQUENCE [LARGE SCALE GENOMIC DNA]</scope>
    <source>
        <strain evidence="1 2">ATCC 27465</strain>
    </source>
</reference>
<evidence type="ECO:0000313" key="2">
    <source>
        <dbReference type="Proteomes" id="UP000326505"/>
    </source>
</evidence>
<proteinExistence type="predicted"/>
<sequence>MSLMNELREGAAVKGADGSALHNAEVVKGHNLAWGGDLYTIRPYTLGPAALEAFTVRERIHVSIDGLGEDLVDLHGIGVYRRHEPRIGAEGETELTWRTATIGAQFLSLQVVGESDVFGQVRVTNTPTRSEGATVSPNLVPGPVDPEITPMKNCVTALYPQFDIENLGAIINTGGVRVDVESRVNMVPPIGDVSRTSTSYALYDGDRQVGTLLAADLEIGALLHHIPVKNATSPVEFSTIIA</sequence>
<accession>A0A5P2X3G8</accession>